<gene>
    <name evidence="1" type="ORF">A2928_02380</name>
</gene>
<dbReference type="EMBL" id="MHRX01000003">
    <property type="protein sequence ID" value="OHA34923.1"/>
    <property type="molecule type" value="Genomic_DNA"/>
</dbReference>
<evidence type="ECO:0000313" key="2">
    <source>
        <dbReference type="Proteomes" id="UP000176221"/>
    </source>
</evidence>
<dbReference type="STRING" id="1802319.A2928_02380"/>
<reference evidence="1 2" key="1">
    <citation type="journal article" date="2016" name="Nat. Commun.">
        <title>Thousands of microbial genomes shed light on interconnected biogeochemical processes in an aquifer system.</title>
        <authorList>
            <person name="Anantharaman K."/>
            <person name="Brown C.T."/>
            <person name="Hug L.A."/>
            <person name="Sharon I."/>
            <person name="Castelle C.J."/>
            <person name="Probst A.J."/>
            <person name="Thomas B.C."/>
            <person name="Singh A."/>
            <person name="Wilkins M.J."/>
            <person name="Karaoz U."/>
            <person name="Brodie E.L."/>
            <person name="Williams K.H."/>
            <person name="Hubbard S.S."/>
            <person name="Banfield J.F."/>
        </authorList>
    </citation>
    <scope>NUCLEOTIDE SEQUENCE [LARGE SCALE GENOMIC DNA]</scope>
</reference>
<accession>A0A1G2NFS9</accession>
<name>A0A1G2NFS9_9BACT</name>
<dbReference type="AlphaFoldDB" id="A0A1G2NFS9"/>
<evidence type="ECO:0000313" key="1">
    <source>
        <dbReference type="EMBL" id="OHA34923.1"/>
    </source>
</evidence>
<organism evidence="1 2">
    <name type="scientific">Candidatus Taylorbacteria bacterium RIFCSPLOWO2_01_FULL_45_15b</name>
    <dbReference type="NCBI Taxonomy" id="1802319"/>
    <lineage>
        <taxon>Bacteria</taxon>
        <taxon>Candidatus Tayloriibacteriota</taxon>
    </lineage>
</organism>
<comment type="caution">
    <text evidence="1">The sequence shown here is derived from an EMBL/GenBank/DDBJ whole genome shotgun (WGS) entry which is preliminary data.</text>
</comment>
<proteinExistence type="predicted"/>
<protein>
    <submittedName>
        <fullName evidence="1">Uncharacterized protein</fullName>
    </submittedName>
</protein>
<dbReference type="Proteomes" id="UP000176221">
    <property type="component" value="Unassembled WGS sequence"/>
</dbReference>
<sequence length="151" mass="17254">MIDEIIGPVLRNILRNIRKAHYYSYMASCMANAIRTSLGRRFIDASQFPRGVLIGAKEFFQNLEEILGKEEVRWPEDFQTMEFAKAVLPDAEPAELKKICVFVRSLKEESLPRRVSENEVEVAHRAASFLNGIVILASRSSFQEIDCDDDD</sequence>